<dbReference type="Proteomes" id="UP000610966">
    <property type="component" value="Unassembled WGS sequence"/>
</dbReference>
<gene>
    <name evidence="1" type="ORF">Mth01_46860</name>
</gene>
<dbReference type="EMBL" id="BOOG01000051">
    <property type="protein sequence ID" value="GIH72433.1"/>
    <property type="molecule type" value="Genomic_DNA"/>
</dbReference>
<evidence type="ECO:0000313" key="2">
    <source>
        <dbReference type="Proteomes" id="UP000610966"/>
    </source>
</evidence>
<dbReference type="InterPro" id="IPR036291">
    <property type="entry name" value="NAD(P)-bd_dom_sf"/>
</dbReference>
<keyword evidence="2" id="KW-1185">Reference proteome</keyword>
<accession>A0A8J3RHI7</accession>
<organism evidence="1 2">
    <name type="scientific">Sphaerimonospora thailandensis</name>
    <dbReference type="NCBI Taxonomy" id="795644"/>
    <lineage>
        <taxon>Bacteria</taxon>
        <taxon>Bacillati</taxon>
        <taxon>Actinomycetota</taxon>
        <taxon>Actinomycetes</taxon>
        <taxon>Streptosporangiales</taxon>
        <taxon>Streptosporangiaceae</taxon>
        <taxon>Sphaerimonospora</taxon>
    </lineage>
</organism>
<dbReference type="Pfam" id="PF13561">
    <property type="entry name" value="adh_short_C2"/>
    <property type="match status" value="1"/>
</dbReference>
<dbReference type="InterPro" id="IPR002347">
    <property type="entry name" value="SDR_fam"/>
</dbReference>
<dbReference type="AlphaFoldDB" id="A0A8J3RHI7"/>
<reference evidence="1" key="1">
    <citation type="submission" date="2021-01" db="EMBL/GenBank/DDBJ databases">
        <title>Whole genome shotgun sequence of Sphaerimonospora thailandensis NBRC 107569.</title>
        <authorList>
            <person name="Komaki H."/>
            <person name="Tamura T."/>
        </authorList>
    </citation>
    <scope>NUCLEOTIDE SEQUENCE</scope>
    <source>
        <strain evidence="1">NBRC 107569</strain>
    </source>
</reference>
<proteinExistence type="predicted"/>
<name>A0A8J3RHI7_9ACTN</name>
<sequence>MQQIHRMATMADIVNAMNYLCTDAAGMVTGQTLPVSGGYPLQPS</sequence>
<evidence type="ECO:0000313" key="1">
    <source>
        <dbReference type="EMBL" id="GIH72433.1"/>
    </source>
</evidence>
<dbReference type="Gene3D" id="3.40.50.720">
    <property type="entry name" value="NAD(P)-binding Rossmann-like Domain"/>
    <property type="match status" value="1"/>
</dbReference>
<comment type="caution">
    <text evidence="1">The sequence shown here is derived from an EMBL/GenBank/DDBJ whole genome shotgun (WGS) entry which is preliminary data.</text>
</comment>
<dbReference type="SUPFAM" id="SSF51735">
    <property type="entry name" value="NAD(P)-binding Rossmann-fold domains"/>
    <property type="match status" value="1"/>
</dbReference>
<protein>
    <recommendedName>
        <fullName evidence="3">Enoyl-ACP reductase-like protein</fullName>
    </recommendedName>
</protein>
<evidence type="ECO:0008006" key="3">
    <source>
        <dbReference type="Google" id="ProtNLM"/>
    </source>
</evidence>